<dbReference type="SMART" id="SM00233">
    <property type="entry name" value="PH"/>
    <property type="match status" value="1"/>
</dbReference>
<dbReference type="Pfam" id="PF00168">
    <property type="entry name" value="C2"/>
    <property type="match status" value="1"/>
</dbReference>
<dbReference type="InterPro" id="IPR017946">
    <property type="entry name" value="PLC-like_Pdiesterase_TIM-brl"/>
</dbReference>
<dbReference type="SUPFAM" id="SSF51695">
    <property type="entry name" value="PLC-like phosphodiesterases"/>
    <property type="match status" value="1"/>
</dbReference>
<dbReference type="Pfam" id="PF00387">
    <property type="entry name" value="PI-PLC-Y"/>
    <property type="match status" value="1"/>
</dbReference>
<dbReference type="PRINTS" id="PR00390">
    <property type="entry name" value="PHPHLIPASEC"/>
</dbReference>
<feature type="compositionally biased region" description="Acidic residues" evidence="3">
    <location>
        <begin position="606"/>
        <end position="620"/>
    </location>
</feature>
<reference evidence="7" key="2">
    <citation type="submission" date="2025-08" db="UniProtKB">
        <authorList>
            <consortium name="RefSeq"/>
        </authorList>
    </citation>
    <scope>IDENTIFICATION</scope>
    <source>
        <tissue evidence="7">Cell line</tissue>
    </source>
</reference>
<organism evidence="6 7">
    <name type="scientific">Vulpes vulpes</name>
    <name type="common">Red fox</name>
    <dbReference type="NCBI Taxonomy" id="9627"/>
    <lineage>
        <taxon>Eukaryota</taxon>
        <taxon>Metazoa</taxon>
        <taxon>Chordata</taxon>
        <taxon>Craniata</taxon>
        <taxon>Vertebrata</taxon>
        <taxon>Euteleostomi</taxon>
        <taxon>Mammalia</taxon>
        <taxon>Eutheria</taxon>
        <taxon>Laurasiatheria</taxon>
        <taxon>Carnivora</taxon>
        <taxon>Caniformia</taxon>
        <taxon>Canidae</taxon>
        <taxon>Vulpes</taxon>
    </lineage>
</organism>
<reference evidence="6" key="1">
    <citation type="submission" date="2025-05" db="UniProtKB">
        <authorList>
            <consortium name="RefSeq"/>
        </authorList>
    </citation>
    <scope>NUCLEOTIDE SEQUENCE [LARGE SCALE GENOMIC DNA]</scope>
</reference>
<feature type="compositionally biased region" description="Low complexity" evidence="3">
    <location>
        <begin position="57"/>
        <end position="67"/>
    </location>
</feature>
<dbReference type="Pfam" id="PF00388">
    <property type="entry name" value="PI-PLC-X"/>
    <property type="match status" value="1"/>
</dbReference>
<feature type="compositionally biased region" description="Basic residues" evidence="3">
    <location>
        <begin position="1"/>
        <end position="10"/>
    </location>
</feature>
<dbReference type="InterPro" id="IPR011992">
    <property type="entry name" value="EF-hand-dom_pair"/>
</dbReference>
<sequence length="895" mass="101373">MSGGRPRRPGGTRGDPFPSHTSPRAHLPAWGQRPAPATASHLPPRRPRPRPLPPRPSFSRPRPSLRPSSRHLPSRLPPGAAKFLARNRAQSRGRAGAVTPLPRPRAQTPGRPRPRRAMLCGRWRSRRRRPEEPPGPAQVATPVALAPPDGGSRRPGLRALKKMGLTEDEDVRAMLRGSRLRKIRSRTWQKERLYRLQEDGLSVWFQRRIPRAPSQHIFFVQHIEAVREGHQSEGLRRFGGAFPPARCLTIAFRGRRKNLDLAAATAEEAQRWVRGLAKLRARLDAMSQRERLDHWIHAYLHRADSDQDSKMSFKEIKSLLRMVNVDMNDMYAYRLFKECDHSNNERLEGAEIEEFLRRLLKRPELEEIFHRYSGEDRVLSAPELLEFLEDQGEDGATLAHAQQLIHTYELNETAKQHELMTLDGFMMYLLSPEGAALDPAHTSVFQDMDQPLSHYFISSSHNTYLTDSQIGGPSSTEAYVRAFAQGCRCVELDCWEGPGGEPIIYHGHTLTSKILFRDVVQAVRDHAFTLSPYPVILSLENHCGLEQQAVMARHLRTILGDTLVTQALDAQNPEELPSPEQLKGRVLVKGKKLPAARSEDGRILSDQEEEEEEEEEEPEATEQRRRAKQISPELSALAVYCCATRLRTLRPTPVPPQPCQVSSLNERKAKKLIREAGNSFVRHNARQLTRVYPLGLRMNSANYSPQEMWNSGCQLVALNFQTPGYEMDLNAGRFLVNGQCGYILKPACLRQPDTTFDPECPGPPRTTLTIQVLTAQQLPKLNTEKPNSIVDPLVRVEIHGVPADCARKETNYVLNNGFNPRWGQTLQFQLRAPELVLVRFVVEDYDTTSPNDFVGQFTLPLNSLKQGYRHIHLLSKDGASLSPATLFVHIRIQRF</sequence>
<dbReference type="Proteomes" id="UP001652641">
    <property type="component" value="Chromosome 2"/>
</dbReference>
<evidence type="ECO:0000313" key="7">
    <source>
        <dbReference type="RefSeq" id="XP_072603089.1"/>
    </source>
</evidence>
<evidence type="ECO:0000256" key="3">
    <source>
        <dbReference type="SAM" id="MobiDB-lite"/>
    </source>
</evidence>
<feature type="region of interest" description="Disordered" evidence="3">
    <location>
        <begin position="1"/>
        <end position="155"/>
    </location>
</feature>
<dbReference type="SMART" id="SM00239">
    <property type="entry name" value="C2"/>
    <property type="match status" value="1"/>
</dbReference>
<dbReference type="InterPro" id="IPR011993">
    <property type="entry name" value="PH-like_dom_sf"/>
</dbReference>
<name>A0ABM4ZKL5_VULVU</name>
<protein>
    <recommendedName>
        <fullName evidence="2">Phosphoinositide phospholipase C</fullName>
        <ecNumber evidence="2">3.1.4.11</ecNumber>
    </recommendedName>
</protein>
<dbReference type="InterPro" id="IPR001849">
    <property type="entry name" value="PH_domain"/>
</dbReference>
<dbReference type="RefSeq" id="XP_072603089.1">
    <property type="nucleotide sequence ID" value="XM_072746988.1"/>
</dbReference>
<dbReference type="SUPFAM" id="SSF47473">
    <property type="entry name" value="EF-hand"/>
    <property type="match status" value="1"/>
</dbReference>
<comment type="catalytic activity">
    <reaction evidence="2">
        <text>a 1,2-diacyl-sn-glycero-3-phospho-(1D-myo-inositol-4,5-bisphosphate) + H2O = 1D-myo-inositol 1,4,5-trisphosphate + a 1,2-diacyl-sn-glycerol + H(+)</text>
        <dbReference type="Rhea" id="RHEA:33179"/>
        <dbReference type="ChEBI" id="CHEBI:15377"/>
        <dbReference type="ChEBI" id="CHEBI:15378"/>
        <dbReference type="ChEBI" id="CHEBI:17815"/>
        <dbReference type="ChEBI" id="CHEBI:58456"/>
        <dbReference type="ChEBI" id="CHEBI:203600"/>
        <dbReference type="EC" id="3.1.4.11"/>
    </reaction>
</comment>
<dbReference type="SUPFAM" id="SSF50729">
    <property type="entry name" value="PH domain-like"/>
    <property type="match status" value="1"/>
</dbReference>
<accession>A0ABM4ZKL5</accession>
<dbReference type="EC" id="3.1.4.11" evidence="2"/>
<keyword evidence="2" id="KW-0443">Lipid metabolism</keyword>
<evidence type="ECO:0000259" key="5">
    <source>
        <dbReference type="PROSITE" id="PS50008"/>
    </source>
</evidence>
<dbReference type="CDD" id="cd13363">
    <property type="entry name" value="PH_PLC_delta"/>
    <property type="match status" value="1"/>
</dbReference>
<evidence type="ECO:0000256" key="1">
    <source>
        <dbReference type="ARBA" id="ARBA00023224"/>
    </source>
</evidence>
<dbReference type="InterPro" id="IPR000008">
    <property type="entry name" value="C2_dom"/>
</dbReference>
<dbReference type="PROSITE" id="PS50008">
    <property type="entry name" value="PIPLC_Y_DOMAIN"/>
    <property type="match status" value="1"/>
</dbReference>
<dbReference type="InterPro" id="IPR035892">
    <property type="entry name" value="C2_domain_sf"/>
</dbReference>
<evidence type="ECO:0000256" key="2">
    <source>
        <dbReference type="RuleBase" id="RU361133"/>
    </source>
</evidence>
<feature type="domain" description="PI-PLC Y-box" evidence="5">
    <location>
        <begin position="634"/>
        <end position="750"/>
    </location>
</feature>
<dbReference type="CDD" id="cd00275">
    <property type="entry name" value="C2_PLC_like"/>
    <property type="match status" value="1"/>
</dbReference>
<keyword evidence="1" id="KW-0807">Transducer</keyword>
<dbReference type="Gene3D" id="2.30.29.30">
    <property type="entry name" value="Pleckstrin-homology domain (PH domain)/Phosphotyrosine-binding domain (PTB)"/>
    <property type="match status" value="1"/>
</dbReference>
<dbReference type="SUPFAM" id="SSF49562">
    <property type="entry name" value="C2 domain (Calcium/lipid-binding domain, CaLB)"/>
    <property type="match status" value="1"/>
</dbReference>
<dbReference type="PANTHER" id="PTHR10336">
    <property type="entry name" value="PHOSPHOINOSITIDE-SPECIFIC PHOSPHOLIPASE C FAMILY PROTEIN"/>
    <property type="match status" value="1"/>
</dbReference>
<dbReference type="InterPro" id="IPR001192">
    <property type="entry name" value="PI-PLC_fam"/>
</dbReference>
<dbReference type="CDD" id="cd08630">
    <property type="entry name" value="PI-PLCc_delta3"/>
    <property type="match status" value="1"/>
</dbReference>
<gene>
    <name evidence="7" type="primary">PLCD3</name>
</gene>
<dbReference type="Gene3D" id="2.60.40.150">
    <property type="entry name" value="C2 domain"/>
    <property type="match status" value="1"/>
</dbReference>
<dbReference type="InterPro" id="IPR000909">
    <property type="entry name" value="PLipase_C_PInositol-sp_X_dom"/>
</dbReference>
<feature type="domain" description="C2" evidence="4">
    <location>
        <begin position="746"/>
        <end position="875"/>
    </location>
</feature>
<evidence type="ECO:0000259" key="4">
    <source>
        <dbReference type="PROSITE" id="PS50004"/>
    </source>
</evidence>
<dbReference type="PANTHER" id="PTHR10336:SF33">
    <property type="entry name" value="1-PHOSPHATIDYLINOSITOL 4,5-BISPHOSPHATE PHOSPHODIESTERASE DELTA-3"/>
    <property type="match status" value="1"/>
</dbReference>
<dbReference type="PROSITE" id="PS50007">
    <property type="entry name" value="PIPLC_X_DOMAIN"/>
    <property type="match status" value="1"/>
</dbReference>
<dbReference type="PROSITE" id="PS50004">
    <property type="entry name" value="C2"/>
    <property type="match status" value="1"/>
</dbReference>
<dbReference type="Gene3D" id="3.20.20.190">
    <property type="entry name" value="Phosphatidylinositol (PI) phosphodiesterase"/>
    <property type="match status" value="1"/>
</dbReference>
<dbReference type="Pfam" id="PF14788">
    <property type="entry name" value="EF-hand_10"/>
    <property type="match status" value="1"/>
</dbReference>
<dbReference type="SMART" id="SM00149">
    <property type="entry name" value="PLCYc"/>
    <property type="match status" value="1"/>
</dbReference>
<dbReference type="Gene3D" id="1.10.238.10">
    <property type="entry name" value="EF-hand"/>
    <property type="match status" value="2"/>
</dbReference>
<dbReference type="GeneID" id="112910679"/>
<keyword evidence="2" id="KW-0442">Lipid degradation</keyword>
<keyword evidence="2" id="KW-0378">Hydrolase</keyword>
<dbReference type="SMART" id="SM00148">
    <property type="entry name" value="PLCXc"/>
    <property type="match status" value="1"/>
</dbReference>
<dbReference type="InterPro" id="IPR001711">
    <property type="entry name" value="PLipase_C_Pinositol-sp_Y"/>
</dbReference>
<proteinExistence type="predicted"/>
<feature type="region of interest" description="Disordered" evidence="3">
    <location>
        <begin position="593"/>
        <end position="628"/>
    </location>
</feature>
<evidence type="ECO:0000313" key="6">
    <source>
        <dbReference type="Proteomes" id="UP001652641"/>
    </source>
</evidence>
<dbReference type="CDD" id="cd16218">
    <property type="entry name" value="EFh_PI-PLCdelta3"/>
    <property type="match status" value="1"/>
</dbReference>
<dbReference type="InterPro" id="IPR039504">
    <property type="entry name" value="PLC-delta3_EF-hand"/>
</dbReference>
<keyword evidence="6" id="KW-1185">Reference proteome</keyword>